<evidence type="ECO:0000256" key="5">
    <source>
        <dbReference type="ARBA" id="ARBA00022840"/>
    </source>
</evidence>
<name>A0A3E2HJK5_SCYLI</name>
<gene>
    <name evidence="10" type="ORF">B7463_g2746</name>
</gene>
<dbReference type="GO" id="GO:0003689">
    <property type="term" value="F:DNA clamp loader activity"/>
    <property type="evidence" value="ECO:0007669"/>
    <property type="project" value="TreeGrafter"/>
</dbReference>
<keyword evidence="3" id="KW-0547">Nucleotide-binding</keyword>
<comment type="caution">
    <text evidence="10">The sequence shown here is derived from an EMBL/GenBank/DDBJ whole genome shotgun (WGS) entry which is preliminary data.</text>
</comment>
<feature type="compositionally biased region" description="Polar residues" evidence="8">
    <location>
        <begin position="27"/>
        <end position="39"/>
    </location>
</feature>
<feature type="compositionally biased region" description="Polar residues" evidence="8">
    <location>
        <begin position="56"/>
        <end position="78"/>
    </location>
</feature>
<dbReference type="SUPFAM" id="SSF52540">
    <property type="entry name" value="P-loop containing nucleoside triphosphate hydrolases"/>
    <property type="match status" value="1"/>
</dbReference>
<keyword evidence="4" id="KW-0227">DNA damage</keyword>
<dbReference type="Proteomes" id="UP000258309">
    <property type="component" value="Unassembled WGS sequence"/>
</dbReference>
<evidence type="ECO:0000256" key="3">
    <source>
        <dbReference type="ARBA" id="ARBA00022741"/>
    </source>
</evidence>
<keyword evidence="5" id="KW-0067">ATP-binding</keyword>
<feature type="non-terminal residue" evidence="10">
    <location>
        <position position="894"/>
    </location>
</feature>
<dbReference type="InterPro" id="IPR004582">
    <property type="entry name" value="Checkpoint_prot_Rad17_Rad24"/>
</dbReference>
<evidence type="ECO:0000256" key="2">
    <source>
        <dbReference type="ARBA" id="ARBA00006168"/>
    </source>
</evidence>
<feature type="region of interest" description="Disordered" evidence="8">
    <location>
        <begin position="1"/>
        <end position="115"/>
    </location>
</feature>
<dbReference type="AlphaFoldDB" id="A0A3E2HJK5"/>
<dbReference type="GO" id="GO:0000077">
    <property type="term" value="P:DNA damage checkpoint signaling"/>
    <property type="evidence" value="ECO:0007669"/>
    <property type="project" value="TreeGrafter"/>
</dbReference>
<feature type="region of interest" description="Disordered" evidence="8">
    <location>
        <begin position="846"/>
        <end position="866"/>
    </location>
</feature>
<dbReference type="Pfam" id="PF03215">
    <property type="entry name" value="Rad17"/>
    <property type="match status" value="1"/>
</dbReference>
<evidence type="ECO:0000313" key="10">
    <source>
        <dbReference type="EMBL" id="RFU33587.1"/>
    </source>
</evidence>
<keyword evidence="6" id="KW-0539">Nucleus</keyword>
<feature type="region of interest" description="Disordered" evidence="8">
    <location>
        <begin position="192"/>
        <end position="219"/>
    </location>
</feature>
<dbReference type="EMBL" id="NCSJ02000033">
    <property type="protein sequence ID" value="RFU33587.1"/>
    <property type="molecule type" value="Genomic_DNA"/>
</dbReference>
<dbReference type="InterPro" id="IPR027417">
    <property type="entry name" value="P-loop_NTPase"/>
</dbReference>
<feature type="compositionally biased region" description="Basic residues" evidence="8">
    <location>
        <begin position="1"/>
        <end position="11"/>
    </location>
</feature>
<dbReference type="PANTHER" id="PTHR12172">
    <property type="entry name" value="CELL CYCLE CHECKPOINT PROTEIN RAD17"/>
    <property type="match status" value="1"/>
</dbReference>
<dbReference type="InterPro" id="IPR057927">
    <property type="entry name" value="RAD24-like_helical"/>
</dbReference>
<dbReference type="GO" id="GO:0006281">
    <property type="term" value="P:DNA repair"/>
    <property type="evidence" value="ECO:0007669"/>
    <property type="project" value="InterPro"/>
</dbReference>
<proteinExistence type="inferred from homology"/>
<dbReference type="STRING" id="5539.A0A3E2HJK5"/>
<sequence>MAPPAKRRKRNVVTSSPDESDYEGAESSKSLKLQLQTFPSAPESKKPMVSKPAAKQSINSTSKAQPRVKTINQSSESTPLVLPKRSRPSKVKDKSASTSPEKPKRKGKVEEPGKNANLFTFFTKQAQRQQANAAINSDGSSARVKLRSLSDERSEDVDIISDDGNIGEGSAQSGSMIGLTARKRLKRMDPFRSGEGEGPSASQKFLKHPNPPIEANNSEDTRPWAERFAPADLDELAVHKKKVADVRGWLEDVMNGRRRQRLLLLKGAAGTGKTTTVQLLSKAMNCDILEWRNPVGSMASSEGFQSMTAQFEEFMARGGKFGQLEIISEDNPDISKKDVVPLDRRKRIILIEEFPNTFTRSSNALQSFRSVILQYLASNTPPLSMNFNKHNDEVITPVVMIVSETLLTTTSASADSFTAHRLLGQEILQHPGVGVIEFNPIAPTLLSKALEVIVRKESRKSGRRTMPGSLVLKRLGEIGDIRSAIGSLEFLCLKGDTDGEWSSRISFSKSKKTGQNLLPLTEPEKASLEMITRREASLGIFHAVGKVMYNKREEPATEVEHLPHFMSLNARPKRPQVSVDELIDEIGTDTQTFIAALHENYLLSCDASPSFDFTSLDHVNGCIDALSDSDLLSPSWDGSFNSTGFGGGIGGQGTGGDVLRQDEISFQIAVRGILFSLPYPVRRKAPAAAGLRAGKGGEAFKMFYPTSLKLWRMKEEIEGTIDLWVTRLIKGEEHRLRSITAGAAAFAKPKPGSVESWKTYTGNGSTTKQGDKNDGPSTALISMGASARKEMLLERLPYTAMITRSRKSAASALALKDMERITSFHGIGITMDDNQDEDDDMTLSGEELATDKPTENGSPQKKGLVIRRRGLSSRLHTEHQEENLILSDDDIVDD</sequence>
<evidence type="ECO:0000256" key="7">
    <source>
        <dbReference type="ARBA" id="ARBA00023306"/>
    </source>
</evidence>
<dbReference type="OMA" id="TDMGCEL"/>
<evidence type="ECO:0000256" key="4">
    <source>
        <dbReference type="ARBA" id="ARBA00022763"/>
    </source>
</evidence>
<comment type="subcellular location">
    <subcellularLocation>
        <location evidence="1">Nucleus</location>
    </subcellularLocation>
</comment>
<evidence type="ECO:0000259" key="9">
    <source>
        <dbReference type="Pfam" id="PF25812"/>
    </source>
</evidence>
<dbReference type="FunFam" id="3.40.50.300:FF:002611">
    <property type="entry name" value="Cell cycle checkpoint protein Rad17, putative"/>
    <property type="match status" value="1"/>
</dbReference>
<dbReference type="GO" id="GO:0033314">
    <property type="term" value="P:mitotic DNA replication checkpoint signaling"/>
    <property type="evidence" value="ECO:0007669"/>
    <property type="project" value="TreeGrafter"/>
</dbReference>
<dbReference type="GO" id="GO:0005524">
    <property type="term" value="F:ATP binding"/>
    <property type="evidence" value="ECO:0007669"/>
    <property type="project" value="UniProtKB-KW"/>
</dbReference>
<dbReference type="OrthoDB" id="10265971at2759"/>
<evidence type="ECO:0000256" key="6">
    <source>
        <dbReference type="ARBA" id="ARBA00023242"/>
    </source>
</evidence>
<keyword evidence="11" id="KW-1185">Reference proteome</keyword>
<keyword evidence="7" id="KW-0131">Cell cycle</keyword>
<feature type="region of interest" description="Disordered" evidence="8">
    <location>
        <begin position="130"/>
        <end position="149"/>
    </location>
</feature>
<comment type="similarity">
    <text evidence="2">Belongs to the rad17/RAD24 family.</text>
</comment>
<evidence type="ECO:0000256" key="1">
    <source>
        <dbReference type="ARBA" id="ARBA00004123"/>
    </source>
</evidence>
<dbReference type="GO" id="GO:0005634">
    <property type="term" value="C:nucleus"/>
    <property type="evidence" value="ECO:0007669"/>
    <property type="project" value="UniProtKB-SubCell"/>
</dbReference>
<dbReference type="Gene3D" id="3.40.50.300">
    <property type="entry name" value="P-loop containing nucleotide triphosphate hydrolases"/>
    <property type="match status" value="1"/>
</dbReference>
<dbReference type="PANTHER" id="PTHR12172:SF0">
    <property type="entry name" value="CELL CYCLE CHECKPOINT PROTEIN RAD17"/>
    <property type="match status" value="1"/>
</dbReference>
<organism evidence="10 11">
    <name type="scientific">Scytalidium lignicola</name>
    <name type="common">Hyphomycete</name>
    <dbReference type="NCBI Taxonomy" id="5539"/>
    <lineage>
        <taxon>Eukaryota</taxon>
        <taxon>Fungi</taxon>
        <taxon>Dikarya</taxon>
        <taxon>Ascomycota</taxon>
        <taxon>Pezizomycotina</taxon>
        <taxon>Leotiomycetes</taxon>
        <taxon>Leotiomycetes incertae sedis</taxon>
        <taxon>Scytalidium</taxon>
    </lineage>
</organism>
<dbReference type="GO" id="GO:0003682">
    <property type="term" value="F:chromatin binding"/>
    <property type="evidence" value="ECO:0007669"/>
    <property type="project" value="TreeGrafter"/>
</dbReference>
<protein>
    <recommendedName>
        <fullName evidence="9">Checkpoint protein RAD24-like helical bundle domain-containing protein</fullName>
    </recommendedName>
</protein>
<dbReference type="Pfam" id="PF25812">
    <property type="entry name" value="RAD24_helical"/>
    <property type="match status" value="1"/>
</dbReference>
<evidence type="ECO:0000256" key="8">
    <source>
        <dbReference type="SAM" id="MobiDB-lite"/>
    </source>
</evidence>
<feature type="domain" description="Checkpoint protein RAD24-like helical bundle" evidence="9">
    <location>
        <begin position="535"/>
        <end position="635"/>
    </location>
</feature>
<feature type="non-terminal residue" evidence="10">
    <location>
        <position position="1"/>
    </location>
</feature>
<evidence type="ECO:0000313" key="11">
    <source>
        <dbReference type="Proteomes" id="UP000258309"/>
    </source>
</evidence>
<reference evidence="10 11" key="1">
    <citation type="submission" date="2018-05" db="EMBL/GenBank/DDBJ databases">
        <title>Draft genome sequence of Scytalidium lignicola DSM 105466, a ubiquitous saprotrophic fungus.</title>
        <authorList>
            <person name="Buettner E."/>
            <person name="Gebauer A.M."/>
            <person name="Hofrichter M."/>
            <person name="Liers C."/>
            <person name="Kellner H."/>
        </authorList>
    </citation>
    <scope>NUCLEOTIDE SEQUENCE [LARGE SCALE GENOMIC DNA]</scope>
    <source>
        <strain evidence="10 11">DSM 105466</strain>
    </source>
</reference>
<accession>A0A3E2HJK5</accession>